<dbReference type="STRING" id="13706.A0A1X2HGA4"/>
<evidence type="ECO:0000313" key="3">
    <source>
        <dbReference type="Proteomes" id="UP000242180"/>
    </source>
</evidence>
<dbReference type="Proteomes" id="UP000242180">
    <property type="component" value="Unassembled WGS sequence"/>
</dbReference>
<dbReference type="AlphaFoldDB" id="A0A1X2HGA4"/>
<feature type="region of interest" description="Disordered" evidence="1">
    <location>
        <begin position="491"/>
        <end position="532"/>
    </location>
</feature>
<comment type="caution">
    <text evidence="2">The sequence shown here is derived from an EMBL/GenBank/DDBJ whole genome shotgun (WGS) entry which is preliminary data.</text>
</comment>
<reference evidence="2 3" key="1">
    <citation type="submission" date="2016-07" db="EMBL/GenBank/DDBJ databases">
        <title>Pervasive Adenine N6-methylation of Active Genes in Fungi.</title>
        <authorList>
            <consortium name="DOE Joint Genome Institute"/>
            <person name="Mondo S.J."/>
            <person name="Dannebaum R.O."/>
            <person name="Kuo R.C."/>
            <person name="Labutti K."/>
            <person name="Haridas S."/>
            <person name="Kuo A."/>
            <person name="Salamov A."/>
            <person name="Ahrendt S.R."/>
            <person name="Lipzen A."/>
            <person name="Sullivan W."/>
            <person name="Andreopoulos W.B."/>
            <person name="Clum A."/>
            <person name="Lindquist E."/>
            <person name="Daum C."/>
            <person name="Ramamoorthy G.K."/>
            <person name="Gryganskyi A."/>
            <person name="Culley D."/>
            <person name="Magnuson J.K."/>
            <person name="James T.Y."/>
            <person name="O'Malley M.A."/>
            <person name="Stajich J.E."/>
            <person name="Spatafora J.W."/>
            <person name="Visel A."/>
            <person name="Grigoriev I.V."/>
        </authorList>
    </citation>
    <scope>NUCLEOTIDE SEQUENCE [LARGE SCALE GENOMIC DNA]</scope>
    <source>
        <strain evidence="2 3">NRRL 2496</strain>
    </source>
</reference>
<protein>
    <submittedName>
        <fullName evidence="2">SGT1 protein-domain-containing protein</fullName>
    </submittedName>
</protein>
<feature type="compositionally biased region" description="Acidic residues" evidence="1">
    <location>
        <begin position="601"/>
        <end position="615"/>
    </location>
</feature>
<sequence>METTFENVLNHGASREVNCVQYSVYIPLPDDHELATETLQTTAALISSFLEPELEAYLWQKDRFSLSIAQHESKDPSYSFLHGITRFGDCIDDEWFVVHLLYTISERIPEAVISVFDNDGDLLLIEAAMALPAWLDPSNSLNRVYIYQKALHIIPLPTSPADFMQLPVGNAEGKLSREEAIHVVRSQHVSTRASEAVQAAIHARIGNYPQAARDNEHRARCVLPSKAAYILLRDPQLVTLAVETFYLRDPIALKACAKMERFPATTHVHPTLKLTKTAYAQAVSQRFYPPKAFQYFPKGQDAELGIKVACGLEMLYANASTQTQQDTQVDSRRWKEYLSKLTRFNYFRGEREGSQLYNELKDKALQAFQSSQRSDNVVSEDLDVDDPGPFSGRLLYGEAGPRARIDALLEDYSDEALQQLLKENETQRPDSDAWMNVDPQELEALMTQRMGEQVTSEMERDLVEENEDGTAAAPGVDLESMLAQFEKFVEGSKSGIEGVEIPGQGNPDEEEMDSEEEDDEDEDDEEDDEEQAVLFDTERFMKLLNDTLTPKPASEPEPYEDILQQMDQEVYAHDKIRGSFARATDVHTESQEETRNIKAEEAEEEEEEEAEETEPVDVQLNLLKNVLESYKSQEGLPGPVGNILGQLGIQLPADKDEQED</sequence>
<evidence type="ECO:0000313" key="2">
    <source>
        <dbReference type="EMBL" id="ORY97948.1"/>
    </source>
</evidence>
<accession>A0A1X2HGA4</accession>
<name>A0A1X2HGA4_SYNRA</name>
<gene>
    <name evidence="2" type="ORF">BCR43DRAFT_563290</name>
</gene>
<dbReference type="InParanoid" id="A0A1X2HGA4"/>
<dbReference type="EMBL" id="MCGN01000004">
    <property type="protein sequence ID" value="ORY97948.1"/>
    <property type="molecule type" value="Genomic_DNA"/>
</dbReference>
<dbReference type="OMA" id="TKDYIWQ"/>
<organism evidence="2 3">
    <name type="scientific">Syncephalastrum racemosum</name>
    <name type="common">Filamentous fungus</name>
    <dbReference type="NCBI Taxonomy" id="13706"/>
    <lineage>
        <taxon>Eukaryota</taxon>
        <taxon>Fungi</taxon>
        <taxon>Fungi incertae sedis</taxon>
        <taxon>Mucoromycota</taxon>
        <taxon>Mucoromycotina</taxon>
        <taxon>Mucoromycetes</taxon>
        <taxon>Mucorales</taxon>
        <taxon>Syncephalastraceae</taxon>
        <taxon>Syncephalastrum</taxon>
    </lineage>
</organism>
<feature type="region of interest" description="Disordered" evidence="1">
    <location>
        <begin position="450"/>
        <end position="474"/>
    </location>
</feature>
<proteinExistence type="predicted"/>
<dbReference type="FunCoup" id="A0A1X2HGA4">
    <property type="interactions" value="801"/>
</dbReference>
<feature type="compositionally biased region" description="Basic and acidic residues" evidence="1">
    <location>
        <begin position="584"/>
        <end position="600"/>
    </location>
</feature>
<dbReference type="OrthoDB" id="27237at2759"/>
<evidence type="ECO:0000256" key="1">
    <source>
        <dbReference type="SAM" id="MobiDB-lite"/>
    </source>
</evidence>
<dbReference type="Pfam" id="PF07093">
    <property type="entry name" value="SGT1"/>
    <property type="match status" value="1"/>
</dbReference>
<dbReference type="PANTHER" id="PTHR13060:SF0">
    <property type="entry name" value="PROTEIN ECDYSONELESS HOMOLOG"/>
    <property type="match status" value="1"/>
</dbReference>
<dbReference type="GO" id="GO:0005634">
    <property type="term" value="C:nucleus"/>
    <property type="evidence" value="ECO:0007669"/>
    <property type="project" value="TreeGrafter"/>
</dbReference>
<dbReference type="PANTHER" id="PTHR13060">
    <property type="entry name" value="SGT1 PROTEIN HSGT1 SUPPRESSOR OF GCR2"/>
    <property type="match status" value="1"/>
</dbReference>
<feature type="region of interest" description="Disordered" evidence="1">
    <location>
        <begin position="582"/>
        <end position="617"/>
    </location>
</feature>
<feature type="compositionally biased region" description="Acidic residues" evidence="1">
    <location>
        <begin position="507"/>
        <end position="531"/>
    </location>
</feature>
<dbReference type="InterPro" id="IPR010770">
    <property type="entry name" value="Ecd"/>
</dbReference>
<keyword evidence="3" id="KW-1185">Reference proteome</keyword>